<dbReference type="InterPro" id="IPR001087">
    <property type="entry name" value="GDSL"/>
</dbReference>
<feature type="chain" id="PRO_5002796369" evidence="1">
    <location>
        <begin position="23"/>
        <end position="367"/>
    </location>
</feature>
<organism evidence="3 4">
    <name type="scientific">Cellvibrio japonicus (strain Ueda107)</name>
    <name type="common">Pseudomonas fluorescens subsp. cellulosa</name>
    <dbReference type="NCBI Taxonomy" id="498211"/>
    <lineage>
        <taxon>Bacteria</taxon>
        <taxon>Pseudomonadati</taxon>
        <taxon>Pseudomonadota</taxon>
        <taxon>Gammaproteobacteria</taxon>
        <taxon>Cellvibrionales</taxon>
        <taxon>Cellvibrionaceae</taxon>
        <taxon>Cellvibrio</taxon>
    </lineage>
</organism>
<dbReference type="Gene3D" id="2.60.120.260">
    <property type="entry name" value="Galactose-binding domain-like"/>
    <property type="match status" value="1"/>
</dbReference>
<dbReference type="EC" id="3.1.1.72" evidence="3"/>
<dbReference type="EMBL" id="CP000934">
    <property type="protein sequence ID" value="ACE85140.1"/>
    <property type="molecule type" value="Genomic_DNA"/>
</dbReference>
<dbReference type="HOGENOM" id="CLU_042506_2_1_6"/>
<dbReference type="GO" id="GO:0046555">
    <property type="term" value="F:acetylxylan esterase activity"/>
    <property type="evidence" value="ECO:0007669"/>
    <property type="project" value="UniProtKB-EC"/>
</dbReference>
<dbReference type="RefSeq" id="WP_012488473.1">
    <property type="nucleotide sequence ID" value="NC_010995.1"/>
</dbReference>
<dbReference type="InterPro" id="IPR036514">
    <property type="entry name" value="SGNH_hydro_sf"/>
</dbReference>
<dbReference type="OrthoDB" id="9801375at2"/>
<dbReference type="CDD" id="cd01831">
    <property type="entry name" value="Endoglucanase_E_like"/>
    <property type="match status" value="1"/>
</dbReference>
<evidence type="ECO:0000259" key="2">
    <source>
        <dbReference type="Pfam" id="PF17996"/>
    </source>
</evidence>
<dbReference type="SUPFAM" id="SSF52266">
    <property type="entry name" value="SGNH hydrolase"/>
    <property type="match status" value="1"/>
</dbReference>
<reference evidence="3 4" key="1">
    <citation type="journal article" date="2008" name="J. Bacteriol.">
        <title>Insights into plant cell wall degradation from the genome sequence of the soil bacterium Cellvibrio japonicus.</title>
        <authorList>
            <person name="Deboy R.T."/>
            <person name="Mongodin E.F."/>
            <person name="Fouts D.E."/>
            <person name="Tailford L.E."/>
            <person name="Khouri H."/>
            <person name="Emerson J.B."/>
            <person name="Mohamoud Y."/>
            <person name="Watkins K."/>
            <person name="Henrissat B."/>
            <person name="Gilbert H.J."/>
            <person name="Nelson K.E."/>
        </authorList>
    </citation>
    <scope>NUCLEOTIDE SEQUENCE [LARGE SCALE GENOMIC DNA]</scope>
    <source>
        <strain evidence="3 4">Ueda107</strain>
    </source>
</reference>
<dbReference type="KEGG" id="cja:CJA_2889"/>
<dbReference type="AlphaFoldDB" id="B3PC75"/>
<evidence type="ECO:0000313" key="3">
    <source>
        <dbReference type="EMBL" id="ACE85140.1"/>
    </source>
</evidence>
<dbReference type="InterPro" id="IPR052762">
    <property type="entry name" value="PCW_deacetylase/CE"/>
</dbReference>
<name>B3PC75_CELJU</name>
<keyword evidence="1" id="KW-0732">Signal</keyword>
<keyword evidence="3" id="KW-0378">Hydrolase</keyword>
<dbReference type="Gene3D" id="3.40.50.1110">
    <property type="entry name" value="SGNH hydrolase"/>
    <property type="match status" value="1"/>
</dbReference>
<dbReference type="PANTHER" id="PTHR37834">
    <property type="entry name" value="GDSL-LIKE LIPASE/ACYLHYDROLASE DOMAIN PROTEIN (AFU_ORTHOLOGUE AFUA_2G00620)"/>
    <property type="match status" value="1"/>
</dbReference>
<dbReference type="Proteomes" id="UP000001036">
    <property type="component" value="Chromosome"/>
</dbReference>
<dbReference type="PANTHER" id="PTHR37834:SF2">
    <property type="entry name" value="ESTERASE, SGNH HYDROLASE-TYPE"/>
    <property type="match status" value="1"/>
</dbReference>
<keyword evidence="4" id="KW-1185">Reference proteome</keyword>
<feature type="domain" description="Carbohydrate esterase 2 N-terminal" evidence="2">
    <location>
        <begin position="42"/>
        <end position="151"/>
    </location>
</feature>
<proteinExistence type="predicted"/>
<evidence type="ECO:0000313" key="4">
    <source>
        <dbReference type="Proteomes" id="UP000001036"/>
    </source>
</evidence>
<dbReference type="STRING" id="498211.CJA_2889"/>
<feature type="signal peptide" evidence="1">
    <location>
        <begin position="1"/>
        <end position="22"/>
    </location>
</feature>
<dbReference type="eggNOG" id="COG2755">
    <property type="taxonomic scope" value="Bacteria"/>
</dbReference>
<protein>
    <submittedName>
        <fullName evidence="3">Acetyl xylan esterase, putative, axe2B</fullName>
        <ecNumber evidence="3">3.1.1.72</ecNumber>
    </submittedName>
</protein>
<gene>
    <name evidence="3" type="primary">axe2B</name>
    <name evidence="3" type="ordered locus">CJA_2889</name>
</gene>
<dbReference type="Pfam" id="PF17996">
    <property type="entry name" value="CE2_N"/>
    <property type="match status" value="1"/>
</dbReference>
<evidence type="ECO:0000256" key="1">
    <source>
        <dbReference type="SAM" id="SignalP"/>
    </source>
</evidence>
<dbReference type="Pfam" id="PF00657">
    <property type="entry name" value="Lipase_GDSL"/>
    <property type="match status" value="1"/>
</dbReference>
<dbReference type="InterPro" id="IPR040794">
    <property type="entry name" value="CE2_N"/>
</dbReference>
<sequence>MKHIVKLLLPLAVCWLWSCALAAQAEPAATNLIGAAHAYYLYTGRVDFSDKQAPRLSWPGTSIKANFTGTYLAVVLDDELGKNYFNIIVDGETRHPFVLEAKQGEHSYWISSTLGEGEHSLEIYKRTEGEEGSTAFKGLVLANGARLLLPPERPKRRMEIYGDSISSGMGNEGADNGADHLLSEKNHYWAYGAITARNLNAELHTISQSGIGIMISWFPFIMPQFYDQLSAVGNNDSRWNFSQWTPDVVVINLFQNDSWLIDREKKLQPIPDDEQRIQAYIDFVRSIRAQYPKAEIICALGSMDATANDKWPDYIKTAVARMRKDNKDEKLDTVFFDFTGYGQHPRIAQHKANAEKLTAFIREKMRW</sequence>
<dbReference type="InterPro" id="IPR037461">
    <property type="entry name" value="CtCE2-like_dom"/>
</dbReference>
<accession>B3PC75</accession>